<dbReference type="Proteomes" id="UP000195106">
    <property type="component" value="Unassembled WGS sequence"/>
</dbReference>
<gene>
    <name evidence="2" type="ORF">CMsap09_13610</name>
</gene>
<evidence type="ECO:0000313" key="3">
    <source>
        <dbReference type="Proteomes" id="UP000195106"/>
    </source>
</evidence>
<dbReference type="EMBL" id="MDHJ01000001">
    <property type="protein sequence ID" value="OUE09979.1"/>
    <property type="molecule type" value="Genomic_DNA"/>
</dbReference>
<evidence type="ECO:0000256" key="1">
    <source>
        <dbReference type="SAM" id="MobiDB-lite"/>
    </source>
</evidence>
<feature type="region of interest" description="Disordered" evidence="1">
    <location>
        <begin position="1"/>
        <end position="94"/>
    </location>
</feature>
<proteinExistence type="predicted"/>
<comment type="caution">
    <text evidence="2">The sequence shown here is derived from an EMBL/GenBank/DDBJ whole genome shotgun (WGS) entry which is preliminary data.</text>
</comment>
<feature type="compositionally biased region" description="Basic and acidic residues" evidence="1">
    <location>
        <begin position="81"/>
        <end position="94"/>
    </location>
</feature>
<dbReference type="AlphaFoldDB" id="A0A251XXG2"/>
<sequence length="94" mass="9783">MRERDASDGSEEPSAPGSADPGATQAGAEERRPVRRSRRASTAPVPGSDPTPQADAQGTAVRAAEDAPQGWGDAPAASDANDDRLRLDRPPHWG</sequence>
<organism evidence="2 3">
    <name type="scientific">Clavibacter michiganensis</name>
    <dbReference type="NCBI Taxonomy" id="28447"/>
    <lineage>
        <taxon>Bacteria</taxon>
        <taxon>Bacillati</taxon>
        <taxon>Actinomycetota</taxon>
        <taxon>Actinomycetes</taxon>
        <taxon>Micrococcales</taxon>
        <taxon>Microbacteriaceae</taxon>
        <taxon>Clavibacter</taxon>
    </lineage>
</organism>
<accession>A0A251XXG2</accession>
<reference evidence="2 3" key="1">
    <citation type="submission" date="2016-08" db="EMBL/GenBank/DDBJ databases">
        <title>Genome sequence of Clavibacter michiganensis spp. strain CASJ009.</title>
        <authorList>
            <person name="Thapa S.P."/>
            <person name="Coaker G."/>
        </authorList>
    </citation>
    <scope>NUCLEOTIDE SEQUENCE [LARGE SCALE GENOMIC DNA]</scope>
    <source>
        <strain evidence="2">CASJ009</strain>
    </source>
</reference>
<name>A0A251XXG2_9MICO</name>
<evidence type="ECO:0000313" key="2">
    <source>
        <dbReference type="EMBL" id="OUE09979.1"/>
    </source>
</evidence>
<protein>
    <submittedName>
        <fullName evidence="2">Uncharacterized protein</fullName>
    </submittedName>
</protein>